<keyword evidence="2" id="KW-1185">Reference proteome</keyword>
<gene>
    <name evidence="1" type="ORF">EV421DRAFT_1738958</name>
</gene>
<evidence type="ECO:0000313" key="1">
    <source>
        <dbReference type="EMBL" id="KAK0437491.1"/>
    </source>
</evidence>
<dbReference type="Proteomes" id="UP001175226">
    <property type="component" value="Unassembled WGS sequence"/>
</dbReference>
<accession>A0AA39MJT1</accession>
<protein>
    <submittedName>
        <fullName evidence="1">Uncharacterized protein</fullName>
    </submittedName>
</protein>
<comment type="caution">
    <text evidence="1">The sequence shown here is derived from an EMBL/GenBank/DDBJ whole genome shotgun (WGS) entry which is preliminary data.</text>
</comment>
<name>A0AA39MJT1_9AGAR</name>
<dbReference type="EMBL" id="JAUEPT010000048">
    <property type="protein sequence ID" value="KAK0437491.1"/>
    <property type="molecule type" value="Genomic_DNA"/>
</dbReference>
<organism evidence="1 2">
    <name type="scientific">Armillaria borealis</name>
    <dbReference type="NCBI Taxonomy" id="47425"/>
    <lineage>
        <taxon>Eukaryota</taxon>
        <taxon>Fungi</taxon>
        <taxon>Dikarya</taxon>
        <taxon>Basidiomycota</taxon>
        <taxon>Agaricomycotina</taxon>
        <taxon>Agaricomycetes</taxon>
        <taxon>Agaricomycetidae</taxon>
        <taxon>Agaricales</taxon>
        <taxon>Marasmiineae</taxon>
        <taxon>Physalacriaceae</taxon>
        <taxon>Armillaria</taxon>
    </lineage>
</organism>
<proteinExistence type="predicted"/>
<reference evidence="1" key="1">
    <citation type="submission" date="2023-06" db="EMBL/GenBank/DDBJ databases">
        <authorList>
            <consortium name="Lawrence Berkeley National Laboratory"/>
            <person name="Ahrendt S."/>
            <person name="Sahu N."/>
            <person name="Indic B."/>
            <person name="Wong-Bajracharya J."/>
            <person name="Merenyi Z."/>
            <person name="Ke H.-M."/>
            <person name="Monk M."/>
            <person name="Kocsube S."/>
            <person name="Drula E."/>
            <person name="Lipzen A."/>
            <person name="Balint B."/>
            <person name="Henrissat B."/>
            <person name="Andreopoulos B."/>
            <person name="Martin F.M."/>
            <person name="Harder C.B."/>
            <person name="Rigling D."/>
            <person name="Ford K.L."/>
            <person name="Foster G.D."/>
            <person name="Pangilinan J."/>
            <person name="Papanicolaou A."/>
            <person name="Barry K."/>
            <person name="LaButti K."/>
            <person name="Viragh M."/>
            <person name="Koriabine M."/>
            <person name="Yan M."/>
            <person name="Riley R."/>
            <person name="Champramary S."/>
            <person name="Plett K.L."/>
            <person name="Tsai I.J."/>
            <person name="Slot J."/>
            <person name="Sipos G."/>
            <person name="Plett J."/>
            <person name="Nagy L.G."/>
            <person name="Grigoriev I.V."/>
        </authorList>
    </citation>
    <scope>NUCLEOTIDE SEQUENCE</scope>
    <source>
        <strain evidence="1">FPL87.14</strain>
    </source>
</reference>
<evidence type="ECO:0000313" key="2">
    <source>
        <dbReference type="Proteomes" id="UP001175226"/>
    </source>
</evidence>
<sequence length="200" mass="22370">MSREQEQWDSMMLTVSTLADPSEARDDTLMISHTQSMLSPMDYPENSYILLNWDFEVWEVLMPIGLGSRAPSLSFDVNANSAGTSWSGSRNDNADMFITNKPSCVEEAKLSKDSVGVERILSEANPKDRWVIVMWVLLLMTLVMKGKGCYANALKQQQCREYKGLSFVTFIPDPSSLGYLPLTSCGIEGFPHFESTNDCS</sequence>
<dbReference type="AlphaFoldDB" id="A0AA39MJT1"/>